<evidence type="ECO:0000259" key="2">
    <source>
        <dbReference type="PROSITE" id="PS50943"/>
    </source>
</evidence>
<evidence type="ECO:0000313" key="3">
    <source>
        <dbReference type="EMBL" id="GMM61714.1"/>
    </source>
</evidence>
<dbReference type="SMART" id="SM00530">
    <property type="entry name" value="HTH_XRE"/>
    <property type="match status" value="1"/>
</dbReference>
<keyword evidence="4" id="KW-1185">Reference proteome</keyword>
<dbReference type="InterPro" id="IPR013096">
    <property type="entry name" value="Cupin_2"/>
</dbReference>
<dbReference type="SUPFAM" id="SSF47413">
    <property type="entry name" value="lambda repressor-like DNA-binding domains"/>
    <property type="match status" value="1"/>
</dbReference>
<dbReference type="PROSITE" id="PS50943">
    <property type="entry name" value="HTH_CROC1"/>
    <property type="match status" value="1"/>
</dbReference>
<dbReference type="InterPro" id="IPR014710">
    <property type="entry name" value="RmlC-like_jellyroll"/>
</dbReference>
<dbReference type="PANTHER" id="PTHR46797:SF1">
    <property type="entry name" value="METHYLPHOSPHONATE SYNTHASE"/>
    <property type="match status" value="1"/>
</dbReference>
<dbReference type="CDD" id="cd02209">
    <property type="entry name" value="cupin_XRE_C"/>
    <property type="match status" value="1"/>
</dbReference>
<dbReference type="Gene3D" id="1.10.260.40">
    <property type="entry name" value="lambda repressor-like DNA-binding domains"/>
    <property type="match status" value="1"/>
</dbReference>
<gene>
    <name evidence="3" type="ORF">NUTIK01_24910</name>
</gene>
<dbReference type="InterPro" id="IPR010982">
    <property type="entry name" value="Lambda_DNA-bd_dom_sf"/>
</dbReference>
<dbReference type="InterPro" id="IPR050807">
    <property type="entry name" value="TransReg_Diox_bact_type"/>
</dbReference>
<sequence>MADGVDVVDVPPVPEDVVEAVRTVSGAPSNDPRALEKALGLRIRQLRRQQDLSVADLASSAGLSTGMLSKIENGQISASLTSIHSLAQALSVPMSSLFALAEERHDCSFVAAGEGVKIERRGTKSGHVYQLLGHLLSGEMAIEPYLITLSDGAVPYTSFAHAGTELIHMLEGTLSYRHGNRLYKLSPGDTLLFDSQAQHGPEELGEGTLRYLSIIVYPRGSRGG</sequence>
<dbReference type="Proteomes" id="UP001187221">
    <property type="component" value="Unassembled WGS sequence"/>
</dbReference>
<dbReference type="SUPFAM" id="SSF51182">
    <property type="entry name" value="RmlC-like cupins"/>
    <property type="match status" value="1"/>
</dbReference>
<protein>
    <submittedName>
        <fullName evidence="3">XRE family transcriptional regulator</fullName>
    </submittedName>
</protein>
<dbReference type="EMBL" id="BTFW01000001">
    <property type="protein sequence ID" value="GMM61714.1"/>
    <property type="molecule type" value="Genomic_DNA"/>
</dbReference>
<dbReference type="Pfam" id="PF07883">
    <property type="entry name" value="Cupin_2"/>
    <property type="match status" value="1"/>
</dbReference>
<evidence type="ECO:0000313" key="4">
    <source>
        <dbReference type="Proteomes" id="UP001187221"/>
    </source>
</evidence>
<dbReference type="Gene3D" id="2.60.120.10">
    <property type="entry name" value="Jelly Rolls"/>
    <property type="match status" value="1"/>
</dbReference>
<comment type="caution">
    <text evidence="3">The sequence shown here is derived from an EMBL/GenBank/DDBJ whole genome shotgun (WGS) entry which is preliminary data.</text>
</comment>
<dbReference type="PANTHER" id="PTHR46797">
    <property type="entry name" value="HTH-TYPE TRANSCRIPTIONAL REGULATOR"/>
    <property type="match status" value="1"/>
</dbReference>
<name>A0ABQ6PAS2_9SPHN</name>
<feature type="domain" description="HTH cro/C1-type" evidence="2">
    <location>
        <begin position="43"/>
        <end position="97"/>
    </location>
</feature>
<evidence type="ECO:0000256" key="1">
    <source>
        <dbReference type="ARBA" id="ARBA00023125"/>
    </source>
</evidence>
<dbReference type="CDD" id="cd00093">
    <property type="entry name" value="HTH_XRE"/>
    <property type="match status" value="1"/>
</dbReference>
<organism evidence="3 4">
    <name type="scientific">Novosphingobium pituita</name>
    <dbReference type="NCBI Taxonomy" id="3056842"/>
    <lineage>
        <taxon>Bacteria</taxon>
        <taxon>Pseudomonadati</taxon>
        <taxon>Pseudomonadota</taxon>
        <taxon>Alphaproteobacteria</taxon>
        <taxon>Sphingomonadales</taxon>
        <taxon>Sphingomonadaceae</taxon>
        <taxon>Novosphingobium</taxon>
    </lineage>
</organism>
<reference evidence="3 4" key="1">
    <citation type="submission" date="2023-06" db="EMBL/GenBank/DDBJ databases">
        <title>Draft genome sequence of Novosphingobium sp. strain IK01.</title>
        <authorList>
            <person name="Hatamoto M."/>
            <person name="Ikarashi T."/>
            <person name="Yamaguchi T."/>
        </authorList>
    </citation>
    <scope>NUCLEOTIDE SEQUENCE [LARGE SCALE GENOMIC DNA]</scope>
    <source>
        <strain evidence="3 4">IK01</strain>
    </source>
</reference>
<dbReference type="InterPro" id="IPR011051">
    <property type="entry name" value="RmlC_Cupin_sf"/>
</dbReference>
<dbReference type="Pfam" id="PF01381">
    <property type="entry name" value="HTH_3"/>
    <property type="match status" value="1"/>
</dbReference>
<proteinExistence type="predicted"/>
<dbReference type="InterPro" id="IPR001387">
    <property type="entry name" value="Cro/C1-type_HTH"/>
</dbReference>
<keyword evidence="1" id="KW-0238">DNA-binding</keyword>
<accession>A0ABQ6PAS2</accession>